<dbReference type="InterPro" id="IPR051806">
    <property type="entry name" value="HAD-like_SPP"/>
</dbReference>
<protein>
    <submittedName>
        <fullName evidence="1">HAD-superfamily hydrolase, subfamily IA, variant 3</fullName>
    </submittedName>
</protein>
<dbReference type="SUPFAM" id="SSF56784">
    <property type="entry name" value="HAD-like"/>
    <property type="match status" value="1"/>
</dbReference>
<dbReference type="PRINTS" id="PR00413">
    <property type="entry name" value="HADHALOGNASE"/>
</dbReference>
<dbReference type="SFLD" id="SFLDG01129">
    <property type="entry name" value="C1.5:_HAD__Beta-PGM__Phosphata"/>
    <property type="match status" value="1"/>
</dbReference>
<reference evidence="1" key="1">
    <citation type="journal article" date="2015" name="PeerJ">
        <title>First genomic representation of candidate bacterial phylum KSB3 points to enhanced environmental sensing as a trigger of wastewater bulking.</title>
        <authorList>
            <person name="Sekiguchi Y."/>
            <person name="Ohashi A."/>
            <person name="Parks D.H."/>
            <person name="Yamauchi T."/>
            <person name="Tyson G.W."/>
            <person name="Hugenholtz P."/>
        </authorList>
    </citation>
    <scope>NUCLEOTIDE SEQUENCE [LARGE SCALE GENOMIC DNA]</scope>
</reference>
<keyword evidence="1" id="KW-0378">Hydrolase</keyword>
<dbReference type="InterPro" id="IPR023198">
    <property type="entry name" value="PGP-like_dom2"/>
</dbReference>
<dbReference type="Pfam" id="PF13419">
    <property type="entry name" value="HAD_2"/>
    <property type="match status" value="1"/>
</dbReference>
<dbReference type="eggNOG" id="COG0637">
    <property type="taxonomic scope" value="Bacteria"/>
</dbReference>
<dbReference type="Gene3D" id="3.40.50.1000">
    <property type="entry name" value="HAD superfamily/HAD-like"/>
    <property type="match status" value="1"/>
</dbReference>
<dbReference type="SFLD" id="SFLDG01135">
    <property type="entry name" value="C1.5.6:_HAD__Beta-PGM__Phospha"/>
    <property type="match status" value="1"/>
</dbReference>
<dbReference type="NCBIfam" id="TIGR01509">
    <property type="entry name" value="HAD-SF-IA-v3"/>
    <property type="match status" value="1"/>
</dbReference>
<organism evidence="1">
    <name type="scientific">Vecturithrix granuli</name>
    <dbReference type="NCBI Taxonomy" id="1499967"/>
    <lineage>
        <taxon>Bacteria</taxon>
        <taxon>Candidatus Moduliflexota</taxon>
        <taxon>Candidatus Vecturitrichia</taxon>
        <taxon>Candidatus Vecturitrichales</taxon>
        <taxon>Candidatus Vecturitrichaceae</taxon>
        <taxon>Candidatus Vecturithrix</taxon>
    </lineage>
</organism>
<dbReference type="InterPro" id="IPR036412">
    <property type="entry name" value="HAD-like_sf"/>
</dbReference>
<dbReference type="SFLD" id="SFLDS00003">
    <property type="entry name" value="Haloacid_Dehalogenase"/>
    <property type="match status" value="1"/>
</dbReference>
<dbReference type="PANTHER" id="PTHR43481:SF4">
    <property type="entry name" value="GLYCEROL-1-PHOSPHATE PHOSPHOHYDROLASE 1-RELATED"/>
    <property type="match status" value="1"/>
</dbReference>
<dbReference type="InterPro" id="IPR006439">
    <property type="entry name" value="HAD-SF_hydro_IA"/>
</dbReference>
<dbReference type="Proteomes" id="UP000030661">
    <property type="component" value="Unassembled WGS sequence"/>
</dbReference>
<dbReference type="EMBL" id="DF820464">
    <property type="protein sequence ID" value="GAK55714.1"/>
    <property type="molecule type" value="Genomic_DNA"/>
</dbReference>
<evidence type="ECO:0000313" key="1">
    <source>
        <dbReference type="EMBL" id="GAK55714.1"/>
    </source>
</evidence>
<keyword evidence="2" id="KW-1185">Reference proteome</keyword>
<dbReference type="InterPro" id="IPR041492">
    <property type="entry name" value="HAD_2"/>
</dbReference>
<dbReference type="GO" id="GO:0050308">
    <property type="term" value="F:sugar-phosphatase activity"/>
    <property type="evidence" value="ECO:0007669"/>
    <property type="project" value="TreeGrafter"/>
</dbReference>
<dbReference type="PANTHER" id="PTHR43481">
    <property type="entry name" value="FRUCTOSE-1-PHOSPHATE PHOSPHATASE"/>
    <property type="match status" value="1"/>
</dbReference>
<dbReference type="STRING" id="1499967.U27_02672"/>
<accession>A0A081BTQ9</accession>
<sequence>MTSCYEAVLFDMDGVIIDTENSVTAFWQKIAQTYQVELTPADFQQHIYGCPAIHTFDMLFPQLSADERQKIMADMETYEINLTYTAVRGVVSFLTILKQHAIPTAIVTSGDRWKVQTVCQQLGIEGMFSVQVTVNDIRRGKPYPDCYLLAAEKLEKSPEHCLVFEDAVSGVKAAIATGASCIGIGKPEKASALRQAGASTVIPDFLALPSLQFHKNKNLTLPLF</sequence>
<dbReference type="AlphaFoldDB" id="A0A081BTQ9"/>
<name>A0A081BTQ9_VECG1</name>
<gene>
    <name evidence="1" type="ORF">U27_02672</name>
</gene>
<dbReference type="Gene3D" id="1.10.150.240">
    <property type="entry name" value="Putative phosphatase, domain 2"/>
    <property type="match status" value="1"/>
</dbReference>
<proteinExistence type="predicted"/>
<dbReference type="InterPro" id="IPR023214">
    <property type="entry name" value="HAD_sf"/>
</dbReference>
<dbReference type="HOGENOM" id="CLU_045011_13_4_0"/>
<evidence type="ECO:0000313" key="2">
    <source>
        <dbReference type="Proteomes" id="UP000030661"/>
    </source>
</evidence>